<dbReference type="EMBL" id="ML996706">
    <property type="protein sequence ID" value="KAF2396522.1"/>
    <property type="molecule type" value="Genomic_DNA"/>
</dbReference>
<evidence type="ECO:0000256" key="5">
    <source>
        <dbReference type="ARBA" id="ARBA00022801"/>
    </source>
</evidence>
<dbReference type="OrthoDB" id="3182339at2759"/>
<proteinExistence type="predicted"/>
<keyword evidence="12" id="KW-1185">Reference proteome</keyword>
<keyword evidence="3" id="KW-0645">Protease</keyword>
<name>A0A6G1HKK3_9PEZI</name>
<feature type="region of interest" description="Disordered" evidence="7">
    <location>
        <begin position="3123"/>
        <end position="3169"/>
    </location>
</feature>
<evidence type="ECO:0000313" key="11">
    <source>
        <dbReference type="EMBL" id="KAF2396522.1"/>
    </source>
</evidence>
<dbReference type="Pfam" id="PF20255">
    <property type="entry name" value="DUF6606"/>
    <property type="match status" value="1"/>
</dbReference>
<dbReference type="InterPro" id="IPR022099">
    <property type="entry name" value="DUF3638"/>
</dbReference>
<evidence type="ECO:0000256" key="3">
    <source>
        <dbReference type="ARBA" id="ARBA00022670"/>
    </source>
</evidence>
<feature type="region of interest" description="Disordered" evidence="7">
    <location>
        <begin position="1891"/>
        <end position="1917"/>
    </location>
</feature>
<evidence type="ECO:0000259" key="8">
    <source>
        <dbReference type="Pfam" id="PF12340"/>
    </source>
</evidence>
<comment type="catalytic activity">
    <reaction evidence="1">
        <text>Thiol-dependent hydrolysis of ester, thioester, amide, peptide and isopeptide bonds formed by the C-terminal Gly of ubiquitin (a 76-residue protein attached to proteins as an intracellular targeting signal).</text>
        <dbReference type="EC" id="3.4.19.12"/>
    </reaction>
</comment>
<evidence type="ECO:0000256" key="1">
    <source>
        <dbReference type="ARBA" id="ARBA00000707"/>
    </source>
</evidence>
<dbReference type="GO" id="GO:0006508">
    <property type="term" value="P:proteolysis"/>
    <property type="evidence" value="ECO:0007669"/>
    <property type="project" value="UniProtKB-KW"/>
</dbReference>
<protein>
    <recommendedName>
        <fullName evidence="2">ubiquitinyl hydrolase 1</fullName>
        <ecNumber evidence="2">3.4.19.12</ecNumber>
    </recommendedName>
</protein>
<accession>A0A6G1HKK3</accession>
<feature type="domain" description="DUF3645" evidence="9">
    <location>
        <begin position="2352"/>
        <end position="2384"/>
    </location>
</feature>
<feature type="domain" description="DUF3638" evidence="8">
    <location>
        <begin position="2010"/>
        <end position="2233"/>
    </location>
</feature>
<dbReference type="InterPro" id="IPR022105">
    <property type="entry name" value="DUF3645"/>
</dbReference>
<reference evidence="11" key="1">
    <citation type="journal article" date="2020" name="Stud. Mycol.">
        <title>101 Dothideomycetes genomes: a test case for predicting lifestyles and emergence of pathogens.</title>
        <authorList>
            <person name="Haridas S."/>
            <person name="Albert R."/>
            <person name="Binder M."/>
            <person name="Bloem J."/>
            <person name="Labutti K."/>
            <person name="Salamov A."/>
            <person name="Andreopoulos B."/>
            <person name="Baker S."/>
            <person name="Barry K."/>
            <person name="Bills G."/>
            <person name="Bluhm B."/>
            <person name="Cannon C."/>
            <person name="Castanera R."/>
            <person name="Culley D."/>
            <person name="Daum C."/>
            <person name="Ezra D."/>
            <person name="Gonzalez J."/>
            <person name="Henrissat B."/>
            <person name="Kuo A."/>
            <person name="Liang C."/>
            <person name="Lipzen A."/>
            <person name="Lutzoni F."/>
            <person name="Magnuson J."/>
            <person name="Mondo S."/>
            <person name="Nolan M."/>
            <person name="Ohm R."/>
            <person name="Pangilinan J."/>
            <person name="Park H.-J."/>
            <person name="Ramirez L."/>
            <person name="Alfaro M."/>
            <person name="Sun H."/>
            <person name="Tritt A."/>
            <person name="Yoshinaga Y."/>
            <person name="Zwiers L.-H."/>
            <person name="Turgeon B."/>
            <person name="Goodwin S."/>
            <person name="Spatafora J."/>
            <person name="Crous P."/>
            <person name="Grigoriev I."/>
        </authorList>
    </citation>
    <scope>NUCLEOTIDE SEQUENCE</scope>
    <source>
        <strain evidence="11">CBS 262.69</strain>
    </source>
</reference>
<keyword evidence="5" id="KW-0378">Hydrolase</keyword>
<dbReference type="InterPro" id="IPR027417">
    <property type="entry name" value="P-loop_NTPase"/>
</dbReference>
<dbReference type="Proteomes" id="UP000799640">
    <property type="component" value="Unassembled WGS sequence"/>
</dbReference>
<dbReference type="InterPro" id="IPR046541">
    <property type="entry name" value="DUF6606"/>
</dbReference>
<evidence type="ECO:0000259" key="10">
    <source>
        <dbReference type="Pfam" id="PF20255"/>
    </source>
</evidence>
<gene>
    <name evidence="11" type="ORF">EJ06DRAFT_222752</name>
</gene>
<evidence type="ECO:0000256" key="6">
    <source>
        <dbReference type="ARBA" id="ARBA00022807"/>
    </source>
</evidence>
<organism evidence="11 12">
    <name type="scientific">Trichodelitschia bisporula</name>
    <dbReference type="NCBI Taxonomy" id="703511"/>
    <lineage>
        <taxon>Eukaryota</taxon>
        <taxon>Fungi</taxon>
        <taxon>Dikarya</taxon>
        <taxon>Ascomycota</taxon>
        <taxon>Pezizomycotina</taxon>
        <taxon>Dothideomycetes</taxon>
        <taxon>Dothideomycetes incertae sedis</taxon>
        <taxon>Phaeotrichales</taxon>
        <taxon>Phaeotrichaceae</taxon>
        <taxon>Trichodelitschia</taxon>
    </lineage>
</organism>
<evidence type="ECO:0000256" key="4">
    <source>
        <dbReference type="ARBA" id="ARBA00022786"/>
    </source>
</evidence>
<dbReference type="SUPFAM" id="SSF52540">
    <property type="entry name" value="P-loop containing nucleoside triphosphate hydrolases"/>
    <property type="match status" value="1"/>
</dbReference>
<dbReference type="PANTHER" id="PTHR13367">
    <property type="entry name" value="UBIQUITIN THIOESTERASE"/>
    <property type="match status" value="1"/>
</dbReference>
<evidence type="ECO:0000313" key="12">
    <source>
        <dbReference type="Proteomes" id="UP000799640"/>
    </source>
</evidence>
<dbReference type="Pfam" id="PF12340">
    <property type="entry name" value="DUF3638"/>
    <property type="match status" value="1"/>
</dbReference>
<dbReference type="GO" id="GO:0004843">
    <property type="term" value="F:cysteine-type deubiquitinase activity"/>
    <property type="evidence" value="ECO:0007669"/>
    <property type="project" value="UniProtKB-EC"/>
</dbReference>
<evidence type="ECO:0000259" key="9">
    <source>
        <dbReference type="Pfam" id="PF12359"/>
    </source>
</evidence>
<evidence type="ECO:0000256" key="2">
    <source>
        <dbReference type="ARBA" id="ARBA00012759"/>
    </source>
</evidence>
<feature type="compositionally biased region" description="Acidic residues" evidence="7">
    <location>
        <begin position="3130"/>
        <end position="3161"/>
    </location>
</feature>
<dbReference type="PANTHER" id="PTHR13367:SF33">
    <property type="entry name" value="P-LOOP CONTAINING NUCLEOSIDE TRIPHOSPHATE HYDROLASE PROTEIN"/>
    <property type="match status" value="1"/>
</dbReference>
<dbReference type="EC" id="3.4.19.12" evidence="2"/>
<feature type="domain" description="DUF6606" evidence="10">
    <location>
        <begin position="6"/>
        <end position="274"/>
    </location>
</feature>
<keyword evidence="4" id="KW-0833">Ubl conjugation pathway</keyword>
<keyword evidence="6" id="KW-0788">Thiol protease</keyword>
<sequence>MSLESIFNHLVLPPKLPGREDSNLDEINRQLTTRLLKAVDTLRDSDDEFFQTLDSISRSIKLCEAINEDGWINKSALMNAFPSVQHSDAVILHISGQNAGLLIRPETDKIVFEAFEASPVSEDVLASKAALEWDFPGSAVAMSLRDFVDPNFQEAIADFLGEVSSQTFGRFAASTKKAGKDNVEVRDTTDPALVTQLLMNLLEPQGCRVFPPLLRKRVYDNVCWDNSEIPWRRSPFWLVLRVSLQRLLCLSLGDGEGRVHYKFILCLVLAKLLDESLAHPSLETPHLLKAKLCRRLGKLESERSQAFGSLHEVYGKLFAALEPCLRASVLAATNHIEVKWRQYRKDIQRPIPKLPLRVGPLETRLLLRNSGEHLGAILDEFQRSSRMRYISSEARDYEIAVRDYMSKAPMHQLFTRYMSLAGLNCAMVRFANETQEVLGYHPLRIVSDNIHKFLDEAHGAFDSCPEQMSSILLTVFRLWMAMDECTTRSFPLLKEYHPGFEPEILDVLQLSRLEDMVSLRTVQEYVMERCKHSGRATIFADPGLDCFAYRFVQESPSMFRAHQQRVEQASEAARSAKEREWRRLDAEYSRFTSQIAVSTCTLKRNPDGSHDIKGCSQCYFRRQRKRLRIDIHEEFLPNEDTTANMIQKQAIIFEMAIPMEFAMYREATWRILSTLCRPKGAMTSETPRVLLKDHPPLQIFMPMSSGNFALGSKTKSFLVAHYKSRRFPASLDDVIKPLGLNFSYYDSRLKGWASDLTTPPTLVHHCLFSAQKTPFTGVDHLTGPTSYEIISNQTKCPSALTQQEFAAYQSLLTGKAGRWMTIIRELGSTNLNFSSEATMNLINQLALQAGPTHESDVLRVPHVTFRDTDFCDKLFQLLNQKLDGLFTNWRETHCLELLTTLTLRLCTLGDDLAKNNGLRLLTKVRTVTLNWILRLRAEVSSASDADSAKRAAQYAFGAALLCRRTFSANCDLDIQVNEEALKCFVEASIALQENAPSDPSSLPLALKNMLLRDVYLSFRITHRVRQAIRSYPAGLASAIETVWPLPEGSPHRAFAQWKFLQPPDDEWVMSTVQDDKLKPQTVHYNFVQGHLTVDSKPLGKLPADVRDSEIVKMLFGNQHLLSVPSNVPGMLHALVTPLEDHVVHIGYRGGQLMLRALYRSTTLELISSSMFGHAHSLDLPASLVNDCVHWLDLKSGIMDIRRKPAIWRANRPANWALDIRNCRARRRDVLLVEPSCPVAQDIVGIFKHFAAAQDLTIYQRQKRGGTLSVDIKHFDLRFNVNHKQLLQSRQLTSEIDPDQDAGVFYGLQSKIVLRDIANPLLRSIILPLGTLDFRRTPVHVSSRIMSTAGVYARFNINAELQRLECPPEPRLLYTKAELHAYTSFFLPDPLTGRTGAEEALHCLHSGLFQPWSSTEFPIALTKLLSIAKLTPLRKYYPRGLKRQQEVGWNENLTASVQHESYLPAVAAIYSAFERLSALAEKDSDKPQTELSKIIAGYVSHLGERASAHQSRYERPHAFSGRYDRLLDVAYQRRDNPDQSKQGKNVYDVAFLLCNPPPAQLRTTLTLAAQLSKFTLIQGHHKTYDATIDSSLSADLALSWGSLVELCRKSRPEQKHRLIFVLGTIAFRNDIDMNLIKTLLAFSIFDELKDKRLPEFPTFMDFKPNEPPTEEVLTTLVSGCHPPYTSSDVEEHDGYFKLSAKMRKARLNAPKAYEAKCAEENKRFVGFLLRQWPCRCPSSEGFDAASLEVYQAIELIKPEWLRLWQNLQFSQHLDDVQGILKARYTRVQTPQPQSAVHDVEYFRMYFERMAMPSLSPNFLSACGTIHATGLPGTSGVGIARTSAVETPFHRDICKILPADHMELDQLLSRFSHTESPLRKRYAQDMKQSLVALSKTDQESNQPRNEPPPHRELADAQTSMQQRLEGIQLACSANDPRSWWLTNSGLWPCISPVTLLEQLRSTSELTISENVKRVLIDYALSITAVQRLLRIKAASTNYDRNKINEERANVGHENWSPLQYPDWLLLEIDANILLRKEQVDVALATISPTSGSNSVVQMQMGQGKTSCIIPMVAAVLADGTQLTRIIVPKTLLLQTAQILQSRLGGLLGRTIKHVPFSRLSPSSPDVMQAYHSLHQEVLASSGVILALPEHILSFFLCGRQRLSDYLMEEAAKMVQIQSWFDSVSRDVLDESDYTLAVRTQLIYPSGSLKTVDGHPHRWITAQSLLRMVHGHLEGLQKEYPRSVQVVSNSAKGFPVLHFLRRDVEDALLARLVNDIVDGRLPVLPIQNCAAALRKAIKSFLSEEQVDSSVASAIARVFPDNPAAMKCLFLLRGLLVHRILLLCLKKRWNFQYGLHPNRDPIAVPFTAKGVPSDQAEWGHPDVAILFTCLAFYYSGLTLDQLREGLQHVLKSDDPASEYDRWTHGAISLPHGLQHWNAINIDDEGQIQEIWSHLRFTVTVIDHFLNHFVFPRHATQFAIKLQASGWDLPLFLGSKQAKADGTREKRTSRALTTGFSGTNDNRRMLPLTIQQDDLPGLSHTNAQVLAYLLQSRNRSYVLAATQTGQHISEKELLIRLRGKGIRILIDAGALILEMDNHSLAREWLQIDTQAQAAVYFDNKSKPWVLYRNNKRLPLLATPFANNLEECVVYLDEAHTRGTDLKLPPKAKGALTLGLGQTKDQTVQAAMRLRQLGTTQSVTFFAPPEVHQSILDLRSDRNTDRIDSSDVVYWLLEQTCNSNEQLQKLYCAQGLDFCRRVNAGKKNSDFLTSETHRDNYLRVLRQPEQQSLQQMYKPTSGAKTKVTVSTFCSEVRGFVDQLVQQRDVQTEWSTTHTSALEQVEQEREVANEVQQVRQVQKPVHFKPFTFPGLHPTIRSFAATGKLRSCTSYIPAYAILCQTELGMKHEVILGPDFEQRRLFVSAQFMRTVELKGGQLNDNFIRPVNWILWCPSTQTALVVIPEEAEELIPIVRKANHAQVHLVIYSAPVTKRMLHFNDLTFYSLPSLRRGWKAPLWLRIHLGILAGRLYFEFEEHGELTRVLGLGDDPVDAHRGSQIDRADDGETRLNSRLRSFVQDWLAIRRNGQDFTHTPMGYLCQGWTLRPEHPFFTESTQSEAERLVAGVDRLRIGRSNPNAEVDYDSGDEDYESEHEEIDDGEDGLEDGLEDGAESQRAVDF</sequence>
<dbReference type="Pfam" id="PF12359">
    <property type="entry name" value="DUF3645"/>
    <property type="match status" value="1"/>
</dbReference>
<dbReference type="InterPro" id="IPR051346">
    <property type="entry name" value="OTU_Deubiquitinase"/>
</dbReference>
<evidence type="ECO:0000256" key="7">
    <source>
        <dbReference type="SAM" id="MobiDB-lite"/>
    </source>
</evidence>